<evidence type="ECO:0000256" key="2">
    <source>
        <dbReference type="ARBA" id="ARBA00009616"/>
    </source>
</evidence>
<keyword evidence="5" id="KW-0853">WD repeat</keyword>
<dbReference type="AlphaFoldDB" id="A0A1I8GRU9"/>
<keyword evidence="3" id="KW-0963">Cytoplasm</keyword>
<evidence type="ECO:0000256" key="4">
    <source>
        <dbReference type="ARBA" id="ARBA00022553"/>
    </source>
</evidence>
<dbReference type="InterPro" id="IPR051488">
    <property type="entry name" value="WD_repeat_striatin"/>
</dbReference>
<dbReference type="PROSITE" id="PS50082">
    <property type="entry name" value="WD_REPEATS_2"/>
    <property type="match status" value="3"/>
</dbReference>
<keyword evidence="10" id="KW-1185">Reference proteome</keyword>
<dbReference type="InterPro" id="IPR036322">
    <property type="entry name" value="WD40_repeat_dom_sf"/>
</dbReference>
<dbReference type="PROSITE" id="PS00678">
    <property type="entry name" value="WD_REPEATS_1"/>
    <property type="match status" value="1"/>
</dbReference>
<dbReference type="Gene3D" id="1.20.5.300">
    <property type="match status" value="1"/>
</dbReference>
<evidence type="ECO:0000256" key="7">
    <source>
        <dbReference type="ARBA" id="ARBA00022860"/>
    </source>
</evidence>
<dbReference type="GO" id="GO:0005737">
    <property type="term" value="C:cytoplasm"/>
    <property type="evidence" value="ECO:0007669"/>
    <property type="project" value="UniProtKB-SubCell"/>
</dbReference>
<organism evidence="10 11">
    <name type="scientific">Macrostomum lignano</name>
    <dbReference type="NCBI Taxonomy" id="282301"/>
    <lineage>
        <taxon>Eukaryota</taxon>
        <taxon>Metazoa</taxon>
        <taxon>Spiralia</taxon>
        <taxon>Lophotrochozoa</taxon>
        <taxon>Platyhelminthes</taxon>
        <taxon>Rhabditophora</taxon>
        <taxon>Macrostomorpha</taxon>
        <taxon>Macrostomida</taxon>
        <taxon>Macrostomidae</taxon>
        <taxon>Macrostomum</taxon>
    </lineage>
</organism>
<evidence type="ECO:0000256" key="8">
    <source>
        <dbReference type="ARBA" id="ARBA00023054"/>
    </source>
</evidence>
<dbReference type="OrthoDB" id="727118at2759"/>
<accession>A0A1I8GRU9</accession>
<evidence type="ECO:0000259" key="9">
    <source>
        <dbReference type="Pfam" id="PF08232"/>
    </source>
</evidence>
<sequence>MEEAAAFTALPMEIYNKQTGDDGNPMNDSNNGKEPVYTMAGILHFLQTEWTKFEMERSQWDVERAELQARIAFLQGERKGQENLKHDLVRRIKMLEFALKQERAKFHRLKFGTEPPGFTAADLAKPDLGAEDEGAPVSEPAAAELTEALQQQQPAKRKDGREVIKQYLQEMGYNEVITDVKQARVEQLLGSPSAAASSTAAYPAGPASGDVKDSGGGGKGRRTIEEQLSSMGINVDDEGSDEESGSSGGGGPTVTEEEQVIAEFDFLVNQQEQSEWAMDEKTLSKMADFRKERVRAPKRSSGGGGSGGFMDEPDRAGSPPPETEPTGPYPTLDDPEIRLAVSGGGGGAAGSGGGSEEEGFRSALGLNLGDLQDITVANESDAGTTAECRRTWAIKFSLRSHFDSVRSLFFHPTEPALVTASEDCTLKLWNVSKAPSEQPTKKGMSVDLEPIHTFRGHAGPVLCACIADQLLFSGGLDGTVRVWGLPPLSMDPYDPFDASLVGPVLTGHEDAVWGLAASRPASGAPTTLFSIGADRTLRAWRPSQPAEQRLLSCRQLPHSPTSLGLLPADPGKLLVSLQSGQCLLMDAETGQVIARLSEDGAGPANAAIAHPAQAVCIAAHEDRRIRFYDMNSGGLAHSMVAHLDSVTSLAIDTNGLYMLSGSHDSSIRLWRLDDRTCMQEITAHRKKFDEAIHALALHPSKSFMASAGADGLAKVFV</sequence>
<protein>
    <submittedName>
        <fullName evidence="11">WD_REPEATS_REGION domain-containing protein</fullName>
    </submittedName>
</protein>
<comment type="subcellular location">
    <subcellularLocation>
        <location evidence="1">Cytoplasm</location>
    </subcellularLocation>
</comment>
<dbReference type="PANTHER" id="PTHR15653:SF0">
    <property type="entry name" value="CONNECTOR OF KINASE TO AP-1, ISOFORM E"/>
    <property type="match status" value="1"/>
</dbReference>
<evidence type="ECO:0000313" key="10">
    <source>
        <dbReference type="Proteomes" id="UP000095280"/>
    </source>
</evidence>
<dbReference type="SUPFAM" id="SSF50978">
    <property type="entry name" value="WD40 repeat-like"/>
    <property type="match status" value="1"/>
</dbReference>
<keyword evidence="6" id="KW-0677">Repeat</keyword>
<proteinExistence type="inferred from homology"/>
<dbReference type="PANTHER" id="PTHR15653">
    <property type="entry name" value="STRIATIN"/>
    <property type="match status" value="1"/>
</dbReference>
<dbReference type="FunFam" id="2.130.10.10:FF:000079">
    <property type="entry name" value="striatin isoform X1"/>
    <property type="match status" value="1"/>
</dbReference>
<keyword evidence="8" id="KW-0175">Coiled coil</keyword>
<dbReference type="Pfam" id="PF00400">
    <property type="entry name" value="WD40"/>
    <property type="match status" value="4"/>
</dbReference>
<feature type="domain" description="Striatin N-terminal" evidence="9">
    <location>
        <begin position="38"/>
        <end position="178"/>
    </location>
</feature>
<evidence type="ECO:0000256" key="3">
    <source>
        <dbReference type="ARBA" id="ARBA00022490"/>
    </source>
</evidence>
<evidence type="ECO:0000256" key="6">
    <source>
        <dbReference type="ARBA" id="ARBA00022737"/>
    </source>
</evidence>
<evidence type="ECO:0000256" key="1">
    <source>
        <dbReference type="ARBA" id="ARBA00004496"/>
    </source>
</evidence>
<dbReference type="PRINTS" id="PR00320">
    <property type="entry name" value="GPROTEINBRPT"/>
</dbReference>
<name>A0A1I8GRU9_9PLAT</name>
<dbReference type="Pfam" id="PF08232">
    <property type="entry name" value="Striatin"/>
    <property type="match status" value="1"/>
</dbReference>
<dbReference type="FunFam" id="1.20.5.300:FF:000001">
    <property type="entry name" value="striatin isoform X1"/>
    <property type="match status" value="1"/>
</dbReference>
<dbReference type="InterPro" id="IPR020472">
    <property type="entry name" value="WD40_PAC1"/>
</dbReference>
<dbReference type="CDD" id="cd00200">
    <property type="entry name" value="WD40"/>
    <property type="match status" value="1"/>
</dbReference>
<dbReference type="InterPro" id="IPR019775">
    <property type="entry name" value="WD40_repeat_CS"/>
</dbReference>
<dbReference type="STRING" id="282301.A0A1I8GRU9"/>
<keyword evidence="4" id="KW-0597">Phosphoprotein</keyword>
<dbReference type="WBParaSite" id="maker-uti_cns_0002793-snap-gene-0.5-mRNA-1">
    <property type="protein sequence ID" value="maker-uti_cns_0002793-snap-gene-0.5-mRNA-1"/>
    <property type="gene ID" value="maker-uti_cns_0002793-snap-gene-0.5"/>
</dbReference>
<dbReference type="PROSITE" id="PS50294">
    <property type="entry name" value="WD_REPEATS_REGION"/>
    <property type="match status" value="2"/>
</dbReference>
<keyword evidence="7" id="KW-0112">Calmodulin-binding</keyword>
<dbReference type="GO" id="GO:0005516">
    <property type="term" value="F:calmodulin binding"/>
    <property type="evidence" value="ECO:0007669"/>
    <property type="project" value="UniProtKB-KW"/>
</dbReference>
<dbReference type="Proteomes" id="UP000095280">
    <property type="component" value="Unplaced"/>
</dbReference>
<dbReference type="SMART" id="SM00320">
    <property type="entry name" value="WD40"/>
    <property type="match status" value="6"/>
</dbReference>
<evidence type="ECO:0000256" key="5">
    <source>
        <dbReference type="ARBA" id="ARBA00022574"/>
    </source>
</evidence>
<dbReference type="Gene3D" id="2.130.10.10">
    <property type="entry name" value="YVTN repeat-like/Quinoprotein amine dehydrogenase"/>
    <property type="match status" value="2"/>
</dbReference>
<comment type="similarity">
    <text evidence="2">Belongs to the WD repeat striatin family.</text>
</comment>
<dbReference type="InterPro" id="IPR015943">
    <property type="entry name" value="WD40/YVTN_repeat-like_dom_sf"/>
</dbReference>
<dbReference type="InterPro" id="IPR001680">
    <property type="entry name" value="WD40_rpt"/>
</dbReference>
<reference evidence="11" key="1">
    <citation type="submission" date="2016-11" db="UniProtKB">
        <authorList>
            <consortium name="WormBaseParasite"/>
        </authorList>
    </citation>
    <scope>IDENTIFICATION</scope>
</reference>
<evidence type="ECO:0000313" key="11">
    <source>
        <dbReference type="WBParaSite" id="maker-uti_cns_0002793-snap-gene-0.5-mRNA-1"/>
    </source>
</evidence>
<dbReference type="InterPro" id="IPR013258">
    <property type="entry name" value="Striatin_N"/>
</dbReference>